<evidence type="ECO:0000256" key="2">
    <source>
        <dbReference type="ARBA" id="ARBA00004123"/>
    </source>
</evidence>
<dbReference type="InterPro" id="IPR032284">
    <property type="entry name" value="RecQ_Zn-bd"/>
</dbReference>
<evidence type="ECO:0000256" key="1">
    <source>
        <dbReference type="ARBA" id="ARBA00001947"/>
    </source>
</evidence>
<dbReference type="CDD" id="cd17920">
    <property type="entry name" value="DEXHc_RecQ"/>
    <property type="match status" value="1"/>
</dbReference>
<feature type="domain" description="Helicase C-terminal" evidence="16">
    <location>
        <begin position="870"/>
        <end position="1012"/>
    </location>
</feature>
<evidence type="ECO:0000256" key="12">
    <source>
        <dbReference type="ARBA" id="ARBA00034808"/>
    </source>
</evidence>
<dbReference type="PANTHER" id="PTHR13710:SF153">
    <property type="entry name" value="RECQ-LIKE DNA HELICASE BLM"/>
    <property type="match status" value="1"/>
</dbReference>
<feature type="compositionally biased region" description="Low complexity" evidence="13">
    <location>
        <begin position="1170"/>
        <end position="1186"/>
    </location>
</feature>
<evidence type="ECO:0000256" key="13">
    <source>
        <dbReference type="SAM" id="MobiDB-lite"/>
    </source>
</evidence>
<dbReference type="InterPro" id="IPR014001">
    <property type="entry name" value="Helicase_ATP-bd"/>
</dbReference>
<evidence type="ECO:0000256" key="5">
    <source>
        <dbReference type="ARBA" id="ARBA00022801"/>
    </source>
</evidence>
<feature type="region of interest" description="Disordered" evidence="13">
    <location>
        <begin position="522"/>
        <end position="546"/>
    </location>
</feature>
<feature type="compositionally biased region" description="Polar residues" evidence="13">
    <location>
        <begin position="1196"/>
        <end position="1208"/>
    </location>
</feature>
<accession>A0A0A2LAG7</accession>
<dbReference type="SMART" id="SM00487">
    <property type="entry name" value="DEXDc"/>
    <property type="match status" value="1"/>
</dbReference>
<evidence type="ECO:0000256" key="3">
    <source>
        <dbReference type="ARBA" id="ARBA00005446"/>
    </source>
</evidence>
<dbReference type="STRING" id="40296.A0A0A2LAG7"/>
<keyword evidence="18" id="KW-1185">Reference proteome</keyword>
<evidence type="ECO:0000256" key="8">
    <source>
        <dbReference type="ARBA" id="ARBA00023125"/>
    </source>
</evidence>
<dbReference type="GO" id="GO:0005737">
    <property type="term" value="C:cytoplasm"/>
    <property type="evidence" value="ECO:0007669"/>
    <property type="project" value="TreeGrafter"/>
</dbReference>
<dbReference type="CDD" id="cd18794">
    <property type="entry name" value="SF2_C_RecQ"/>
    <property type="match status" value="1"/>
</dbReference>
<dbReference type="PROSITE" id="PS00690">
    <property type="entry name" value="DEAH_ATP_HELICASE"/>
    <property type="match status" value="1"/>
</dbReference>
<dbReference type="InterPro" id="IPR036390">
    <property type="entry name" value="WH_DNA-bd_sf"/>
</dbReference>
<keyword evidence="9" id="KW-0413">Isomerase</keyword>
<evidence type="ECO:0000313" key="18">
    <source>
        <dbReference type="Proteomes" id="UP000030104"/>
    </source>
</evidence>
<dbReference type="PROSITE" id="PS51194">
    <property type="entry name" value="HELICASE_CTER"/>
    <property type="match status" value="1"/>
</dbReference>
<evidence type="ECO:0000256" key="11">
    <source>
        <dbReference type="ARBA" id="ARBA00034617"/>
    </source>
</evidence>
<dbReference type="InterPro" id="IPR011545">
    <property type="entry name" value="DEAD/DEAH_box_helicase_dom"/>
</dbReference>
<dbReference type="Pfam" id="PF00570">
    <property type="entry name" value="HRDC"/>
    <property type="match status" value="1"/>
</dbReference>
<dbReference type="SMART" id="SM00490">
    <property type="entry name" value="HELICc"/>
    <property type="match status" value="1"/>
</dbReference>
<dbReference type="GO" id="GO:0005524">
    <property type="term" value="F:ATP binding"/>
    <property type="evidence" value="ECO:0007669"/>
    <property type="project" value="UniProtKB-KW"/>
</dbReference>
<evidence type="ECO:0000259" key="15">
    <source>
        <dbReference type="PROSITE" id="PS51192"/>
    </source>
</evidence>
<evidence type="ECO:0000256" key="10">
    <source>
        <dbReference type="ARBA" id="ARBA00023242"/>
    </source>
</evidence>
<dbReference type="Gene3D" id="1.10.10.10">
    <property type="entry name" value="Winged helix-like DNA-binding domain superfamily/Winged helix DNA-binding domain"/>
    <property type="match status" value="1"/>
</dbReference>
<comment type="subcellular location">
    <subcellularLocation>
        <location evidence="2">Nucleus</location>
    </subcellularLocation>
</comment>
<feature type="domain" description="Helicase ATP-binding" evidence="15">
    <location>
        <begin position="659"/>
        <end position="839"/>
    </location>
</feature>
<dbReference type="Proteomes" id="UP000030104">
    <property type="component" value="Unassembled WGS sequence"/>
</dbReference>
<evidence type="ECO:0000259" key="14">
    <source>
        <dbReference type="PROSITE" id="PS50967"/>
    </source>
</evidence>
<dbReference type="FunFam" id="3.40.50.300:FF:000537">
    <property type="entry name" value="Bloom syndrome RecQ-like helicase"/>
    <property type="match status" value="1"/>
</dbReference>
<comment type="similarity">
    <text evidence="3">Belongs to the helicase family. RecQ subfamily.</text>
</comment>
<dbReference type="InterPro" id="IPR044876">
    <property type="entry name" value="HRDC_dom_sf"/>
</dbReference>
<evidence type="ECO:0000313" key="17">
    <source>
        <dbReference type="EMBL" id="KGO76151.1"/>
    </source>
</evidence>
<dbReference type="SUPFAM" id="SSF47819">
    <property type="entry name" value="HRDC-like"/>
    <property type="match status" value="1"/>
</dbReference>
<reference evidence="17 18" key="1">
    <citation type="journal article" date="2015" name="Mol. Plant Microbe Interact.">
        <title>Genome, transcriptome, and functional analyses of Penicillium expansum provide new insights into secondary metabolism and pathogenicity.</title>
        <authorList>
            <person name="Ballester A.R."/>
            <person name="Marcet-Houben M."/>
            <person name="Levin E."/>
            <person name="Sela N."/>
            <person name="Selma-Lazaro C."/>
            <person name="Carmona L."/>
            <person name="Wisniewski M."/>
            <person name="Droby S."/>
            <person name="Gonzalez-Candelas L."/>
            <person name="Gabaldon T."/>
        </authorList>
    </citation>
    <scope>NUCLEOTIDE SEQUENCE [LARGE SCALE GENOMIC DNA]</scope>
    <source>
        <strain evidence="17 18">PHI-1</strain>
    </source>
</reference>
<feature type="region of interest" description="Disordered" evidence="13">
    <location>
        <begin position="1159"/>
        <end position="1213"/>
    </location>
</feature>
<dbReference type="Pfam" id="PF16124">
    <property type="entry name" value="RecQ_Zn_bind"/>
    <property type="match status" value="1"/>
</dbReference>
<dbReference type="InterPro" id="IPR004589">
    <property type="entry name" value="DNA_helicase_ATP-dep_RecQ"/>
</dbReference>
<dbReference type="InterPro" id="IPR027417">
    <property type="entry name" value="P-loop_NTPase"/>
</dbReference>
<dbReference type="InterPro" id="IPR018982">
    <property type="entry name" value="RQC_domain"/>
</dbReference>
<dbReference type="InterPro" id="IPR002464">
    <property type="entry name" value="DNA/RNA_helicase_DEAH_CS"/>
</dbReference>
<dbReference type="HOGENOM" id="CLU_001103_16_4_1"/>
<feature type="compositionally biased region" description="Basic and acidic residues" evidence="13">
    <location>
        <begin position="303"/>
        <end position="314"/>
    </location>
</feature>
<evidence type="ECO:0000256" key="9">
    <source>
        <dbReference type="ARBA" id="ARBA00023235"/>
    </source>
</evidence>
<dbReference type="GO" id="GO:0009378">
    <property type="term" value="F:four-way junction helicase activity"/>
    <property type="evidence" value="ECO:0007669"/>
    <property type="project" value="TreeGrafter"/>
</dbReference>
<dbReference type="Pfam" id="PF00271">
    <property type="entry name" value="Helicase_C"/>
    <property type="match status" value="1"/>
</dbReference>
<dbReference type="Pfam" id="PF00270">
    <property type="entry name" value="DEAD"/>
    <property type="match status" value="1"/>
</dbReference>
<dbReference type="SUPFAM" id="SSF52540">
    <property type="entry name" value="P-loop containing nucleoside triphosphate hydrolases"/>
    <property type="match status" value="1"/>
</dbReference>
<dbReference type="GO" id="GO:0043138">
    <property type="term" value="F:3'-5' DNA helicase activity"/>
    <property type="evidence" value="ECO:0007669"/>
    <property type="project" value="UniProtKB-EC"/>
</dbReference>
<evidence type="ECO:0000256" key="4">
    <source>
        <dbReference type="ARBA" id="ARBA00022741"/>
    </source>
</evidence>
<comment type="caution">
    <text evidence="17">The sequence shown here is derived from an EMBL/GenBank/DDBJ whole genome shotgun (WGS) entry which is preliminary data.</text>
</comment>
<dbReference type="Gene3D" id="3.40.50.300">
    <property type="entry name" value="P-loop containing nucleotide triphosphate hydrolases"/>
    <property type="match status" value="2"/>
</dbReference>
<dbReference type="OMA" id="PNHHNVI"/>
<feature type="region of interest" description="Disordered" evidence="13">
    <location>
        <begin position="1410"/>
        <end position="1500"/>
    </location>
</feature>
<dbReference type="NCBIfam" id="TIGR00614">
    <property type="entry name" value="recQ_fam"/>
    <property type="match status" value="1"/>
</dbReference>
<dbReference type="GO" id="GO:0016787">
    <property type="term" value="F:hydrolase activity"/>
    <property type="evidence" value="ECO:0007669"/>
    <property type="project" value="UniProtKB-KW"/>
</dbReference>
<dbReference type="SUPFAM" id="SSF46785">
    <property type="entry name" value="Winged helix' DNA-binding domain"/>
    <property type="match status" value="1"/>
</dbReference>
<keyword evidence="5" id="KW-0378">Hydrolase</keyword>
<evidence type="ECO:0000256" key="7">
    <source>
        <dbReference type="ARBA" id="ARBA00022840"/>
    </source>
</evidence>
<keyword evidence="7" id="KW-0067">ATP-binding</keyword>
<dbReference type="SMART" id="SM00956">
    <property type="entry name" value="RQC"/>
    <property type="match status" value="1"/>
</dbReference>
<dbReference type="InterPro" id="IPR036388">
    <property type="entry name" value="WH-like_DNA-bd_sf"/>
</dbReference>
<organism evidence="17 18">
    <name type="scientific">Penicillium italicum</name>
    <name type="common">Blue mold</name>
    <dbReference type="NCBI Taxonomy" id="40296"/>
    <lineage>
        <taxon>Eukaryota</taxon>
        <taxon>Fungi</taxon>
        <taxon>Dikarya</taxon>
        <taxon>Ascomycota</taxon>
        <taxon>Pezizomycotina</taxon>
        <taxon>Eurotiomycetes</taxon>
        <taxon>Eurotiomycetidae</taxon>
        <taxon>Eurotiales</taxon>
        <taxon>Aspergillaceae</taxon>
        <taxon>Penicillium</taxon>
    </lineage>
</organism>
<feature type="compositionally biased region" description="Acidic residues" evidence="13">
    <location>
        <begin position="263"/>
        <end position="279"/>
    </location>
</feature>
<dbReference type="PROSITE" id="PS50967">
    <property type="entry name" value="HRDC"/>
    <property type="match status" value="1"/>
</dbReference>
<dbReference type="GO" id="GO:0006260">
    <property type="term" value="P:DNA replication"/>
    <property type="evidence" value="ECO:0007669"/>
    <property type="project" value="InterPro"/>
</dbReference>
<protein>
    <recommendedName>
        <fullName evidence="12">DNA 3'-5' helicase</fullName>
        <ecNumber evidence="12">5.6.2.4</ecNumber>
    </recommendedName>
</protein>
<comment type="cofactor">
    <cofactor evidence="1">
        <name>Zn(2+)</name>
        <dbReference type="ChEBI" id="CHEBI:29105"/>
    </cofactor>
</comment>
<proteinExistence type="inferred from homology"/>
<gene>
    <name evidence="17" type="ORF">PITC_091760</name>
</gene>
<dbReference type="GO" id="GO:0005694">
    <property type="term" value="C:chromosome"/>
    <property type="evidence" value="ECO:0007669"/>
    <property type="project" value="TreeGrafter"/>
</dbReference>
<feature type="compositionally biased region" description="Polar residues" evidence="13">
    <location>
        <begin position="117"/>
        <end position="128"/>
    </location>
</feature>
<dbReference type="GO" id="GO:0000724">
    <property type="term" value="P:double-strand break repair via homologous recombination"/>
    <property type="evidence" value="ECO:0007669"/>
    <property type="project" value="TreeGrafter"/>
</dbReference>
<feature type="region of interest" description="Disordered" evidence="13">
    <location>
        <begin position="1229"/>
        <end position="1262"/>
    </location>
</feature>
<feature type="region of interest" description="Disordered" evidence="13">
    <location>
        <begin position="16"/>
        <end position="356"/>
    </location>
</feature>
<feature type="compositionally biased region" description="Basic residues" evidence="13">
    <location>
        <begin position="1437"/>
        <end position="1454"/>
    </location>
</feature>
<dbReference type="PANTHER" id="PTHR13710">
    <property type="entry name" value="DNA HELICASE RECQ FAMILY MEMBER"/>
    <property type="match status" value="1"/>
</dbReference>
<dbReference type="EC" id="5.6.2.4" evidence="12"/>
<keyword evidence="10" id="KW-0539">Nucleus</keyword>
<comment type="catalytic activity">
    <reaction evidence="11">
        <text>Couples ATP hydrolysis with the unwinding of duplex DNA by translocating in the 3'-5' direction.</text>
        <dbReference type="EC" id="5.6.2.4"/>
    </reaction>
</comment>
<evidence type="ECO:0000259" key="16">
    <source>
        <dbReference type="PROSITE" id="PS51194"/>
    </source>
</evidence>
<dbReference type="GO" id="GO:0003677">
    <property type="term" value="F:DNA binding"/>
    <property type="evidence" value="ECO:0007669"/>
    <property type="project" value="UniProtKB-KW"/>
</dbReference>
<dbReference type="EMBL" id="JQGA01000343">
    <property type="protein sequence ID" value="KGO76151.1"/>
    <property type="molecule type" value="Genomic_DNA"/>
</dbReference>
<dbReference type="Gene3D" id="1.10.150.80">
    <property type="entry name" value="HRDC domain"/>
    <property type="match status" value="1"/>
</dbReference>
<feature type="compositionally biased region" description="Acidic residues" evidence="13">
    <location>
        <begin position="48"/>
        <end position="61"/>
    </location>
</feature>
<dbReference type="InterPro" id="IPR001650">
    <property type="entry name" value="Helicase_C-like"/>
</dbReference>
<dbReference type="InterPro" id="IPR002121">
    <property type="entry name" value="HRDC_dom"/>
</dbReference>
<dbReference type="PROSITE" id="PS51192">
    <property type="entry name" value="HELICASE_ATP_BIND_1"/>
    <property type="match status" value="1"/>
</dbReference>
<dbReference type="GO" id="GO:0005634">
    <property type="term" value="C:nucleus"/>
    <property type="evidence" value="ECO:0007669"/>
    <property type="project" value="UniProtKB-SubCell"/>
</dbReference>
<sequence length="1500" mass="167135">MTKNNLATHLKWLLTRGKPLHPPLAQPSFPERDNHASQQSISPADEFPALDDILEDVENETDGSMARLLPQSASKPRMLSRHDTIPASTPSTTKKRASPKQSSIARESFREPPLSSYKLSRQKSTPLRSDSFHSPGPNDIESIDLTGELDLSRISSDTIPAVETRGTWAEESTPCGTREKRGKKRKSDEYTSDLLSPSRHATKVRTPSKAALPPVPRSIASEQPIIPRQAIQTTQRNPPSAAKRPESHSHVSPRSHRKRVIADSDDDDDLFDDWADNEDPADKMILDAEESLYPILPEMSPAADEKKTERKPSRLESTPKAPLPTAQPSTQPKRRAVAKDPIPSTPWSKPSNSQEKDPDLLKFLALGNNAFGHAISKLRSSLQKNSEIVYQQAMEGQPVPELIAENKTLVAQIEAIELLQKHQNTHKGSVSRKQALKQNLIRVISQGLDPTTMPEELAQSRAVEAELEQTETEICQLLSKANILELTHDCPSDPPPMKNTQPTFEAHAITREAPLFSSSRADLNTESRGQQCLPPTGSRKTKETPRLDSYENSFARNMASPPLDSMDLDEFDWNVSDDEILEAAEGFNGAHQIPVREQASQNRKVFAETSGNIPKPPVPKKSPGHSAFWSNHPWSQEVRKVLKDRFHLRGFRPNQLEAIDATLAGKDTFILMPTGGGKSLCYQLPSVVTGGRTTGVTIVISPLLSLMEDQVSHLQKLKVKAFMINGDTDPEEKSWIMSQLSNAGGEGMEVLYITPEMLSKSQALIRALEKLHGRNRLARLVIDEAHCVSQWGHDFRPDYKELGEVRARFPGVPVMALTATATENVKVDVMHNLKITDCEVFLQSFNRPNLTYEVRSKGKNDEVLASMAETITSSYRNQCGIIYCLSRKTCEKTAEDLRTKYRLKAQAYHAGMSATAKSETQRNWQMGRVHIIVATIAFGMGIDKGDVRFVMHHSIPKSLEGYYQETGRAGRDGKRSGCYLYFGYKDTATLKRMIDAGDGNGQQKSRQKQMLRNVVQFCENRSDCRRVQVLAYFAEYFRREDCNNTCDNCKSGLVFELHDFTEEATWAIKIVRQFQNTKEKVTVLYCSDILRGDCKRPKAPEHRKMPGYGKGSNLDRGAAERLFYRLLGEDALAEDNVINKSDFAVQYLVLGRRAAEYESGQRQMKLQVRASPNSKAKAKSKPSGAAQKKKSGNSGGDPQSTMVSSPVQAAQDRRLDRYQYTGAPAIRTSVDEDSDGFEPIRTTGKSRRANTHEMGPPITSDQKLDRLDHMHRVVVEDFQEHAKIMLQDLVVKKGLRCQPFSDQVLRDMGISFPTNLTELSAIPDIDQDKVKRYGRQILGLVDNAKRRYLEMTQEAETSGIVPDPNHHNVINLSSSDEYSDDDLFMDEVSTFNLDNPVPTAPSNAAENITSRYFPPAASPGYDSGDDWESGTAPSGSKGRKRQSFSGKRPSRRKYGSTGSWKGKGTRTKAKAGDRPTSQSSAPRKNARAKTPKSTIGMMPL</sequence>
<dbReference type="PhylomeDB" id="A0A0A2LAG7"/>
<keyword evidence="6 17" id="KW-0347">Helicase</keyword>
<dbReference type="OrthoDB" id="10261556at2759"/>
<dbReference type="FunFam" id="3.40.50.300:FF:001975">
    <property type="entry name" value="ATP-dependent DNA helicase"/>
    <property type="match status" value="1"/>
</dbReference>
<name>A0A0A2LAG7_PENIT</name>
<dbReference type="Pfam" id="PF09382">
    <property type="entry name" value="RQC"/>
    <property type="match status" value="1"/>
</dbReference>
<keyword evidence="8" id="KW-0238">DNA-binding</keyword>
<keyword evidence="4" id="KW-0547">Nucleotide-binding</keyword>
<dbReference type="InterPro" id="IPR010997">
    <property type="entry name" value="HRDC-like_sf"/>
</dbReference>
<evidence type="ECO:0000256" key="6">
    <source>
        <dbReference type="ARBA" id="ARBA00022806"/>
    </source>
</evidence>
<feature type="domain" description="HRDC" evidence="14">
    <location>
        <begin position="1268"/>
        <end position="1351"/>
    </location>
</feature>